<dbReference type="GeneID" id="39598468"/>
<proteinExistence type="predicted"/>
<dbReference type="AlphaFoldDB" id="A0A443HL70"/>
<keyword evidence="3" id="KW-1185">Reference proteome</keyword>
<dbReference type="RefSeq" id="XP_028482202.1">
    <property type="nucleotide sequence ID" value="XM_028629191.1"/>
</dbReference>
<reference evidence="2 3" key="1">
    <citation type="journal article" date="2018" name="Front. Microbiol.">
        <title>Genomic and genetic insights into a cosmopolitan fungus, Paecilomyces variotii (Eurotiales).</title>
        <authorList>
            <person name="Urquhart A.S."/>
            <person name="Mondo S.J."/>
            <person name="Makela M.R."/>
            <person name="Hane J.K."/>
            <person name="Wiebenga A."/>
            <person name="He G."/>
            <person name="Mihaltcheva S."/>
            <person name="Pangilinan J."/>
            <person name="Lipzen A."/>
            <person name="Barry K."/>
            <person name="de Vries R.P."/>
            <person name="Grigoriev I.V."/>
            <person name="Idnurm A."/>
        </authorList>
    </citation>
    <scope>NUCLEOTIDE SEQUENCE [LARGE SCALE GENOMIC DNA]</scope>
    <source>
        <strain evidence="2 3">CBS 101075</strain>
    </source>
</reference>
<evidence type="ECO:0000256" key="1">
    <source>
        <dbReference type="SAM" id="MobiDB-lite"/>
    </source>
</evidence>
<dbReference type="Proteomes" id="UP000283841">
    <property type="component" value="Unassembled WGS sequence"/>
</dbReference>
<feature type="region of interest" description="Disordered" evidence="1">
    <location>
        <begin position="1"/>
        <end position="86"/>
    </location>
</feature>
<dbReference type="VEuPathDB" id="FungiDB:C8Q69DRAFT_447237"/>
<feature type="region of interest" description="Disordered" evidence="1">
    <location>
        <begin position="196"/>
        <end position="224"/>
    </location>
</feature>
<evidence type="ECO:0000313" key="2">
    <source>
        <dbReference type="EMBL" id="RWQ92557.1"/>
    </source>
</evidence>
<feature type="region of interest" description="Disordered" evidence="1">
    <location>
        <begin position="103"/>
        <end position="143"/>
    </location>
</feature>
<protein>
    <submittedName>
        <fullName evidence="2">Uncharacterized protein</fullName>
    </submittedName>
</protein>
<dbReference type="EMBL" id="RCNU01000012">
    <property type="protein sequence ID" value="RWQ92557.1"/>
    <property type="molecule type" value="Genomic_DNA"/>
</dbReference>
<sequence length="224" mass="24779">MPPARFPGHPEPRQEAGQQKQQTDCKNHVPSLRARFHRPVMDGKTSVSDPCILAGPPRDRVTSRSAQSARAVARRTRKTGTECGSVPTSSPFCLGRAVLAAPTASPNGPVRAPAQPGVLSDSKNRPESGIPLHRPESTVESEYPRGEKHWLGWKEKGGGGKKWRAFSCCYPRECNSPMLGNWSVGLLDGRLRALPERWPKGQTSRPARKKEEQLKRTPASWHWQ</sequence>
<accession>A0A443HL70</accession>
<comment type="caution">
    <text evidence="2">The sequence shown here is derived from an EMBL/GenBank/DDBJ whole genome shotgun (WGS) entry which is preliminary data.</text>
</comment>
<feature type="compositionally biased region" description="Basic and acidic residues" evidence="1">
    <location>
        <begin position="133"/>
        <end position="143"/>
    </location>
</feature>
<gene>
    <name evidence="2" type="ORF">C8Q69DRAFT_447237</name>
</gene>
<organism evidence="2 3">
    <name type="scientific">Byssochlamys spectabilis</name>
    <name type="common">Paecilomyces variotii</name>
    <dbReference type="NCBI Taxonomy" id="264951"/>
    <lineage>
        <taxon>Eukaryota</taxon>
        <taxon>Fungi</taxon>
        <taxon>Dikarya</taxon>
        <taxon>Ascomycota</taxon>
        <taxon>Pezizomycotina</taxon>
        <taxon>Eurotiomycetes</taxon>
        <taxon>Eurotiomycetidae</taxon>
        <taxon>Eurotiales</taxon>
        <taxon>Thermoascaceae</taxon>
        <taxon>Paecilomyces</taxon>
    </lineage>
</organism>
<name>A0A443HL70_BYSSP</name>
<evidence type="ECO:0000313" key="3">
    <source>
        <dbReference type="Proteomes" id="UP000283841"/>
    </source>
</evidence>